<dbReference type="CDD" id="cd22529">
    <property type="entry name" value="KH-II_NusA_rpt2"/>
    <property type="match status" value="1"/>
</dbReference>
<dbReference type="RefSeq" id="WP_173301954.1">
    <property type="nucleotide sequence ID" value="NZ_JABRWQ010000006.1"/>
</dbReference>
<feature type="domain" description="K Homology" evidence="7">
    <location>
        <begin position="304"/>
        <end position="384"/>
    </location>
</feature>
<reference evidence="8 9" key="1">
    <citation type="journal article" date="2015" name="Int. J. Syst. Evol. Microbiol.">
        <title>Winogradskyella litoriviva sp. nov., isolated from coastal seawater.</title>
        <authorList>
            <person name="Nedashkovskaya O.I."/>
            <person name="Kukhlevskiy A.D."/>
            <person name="Zhukova N.V."/>
            <person name="Kim S.J."/>
            <person name="Rhee S.K."/>
            <person name="Mikhailov V.V."/>
        </authorList>
    </citation>
    <scope>NUCLEOTIDE SEQUENCE [LARGE SCALE GENOMIC DNA]</scope>
    <source>
        <strain evidence="8 9">KMM6491</strain>
    </source>
</reference>
<dbReference type="CDD" id="cd02134">
    <property type="entry name" value="KH-II_NusA_rpt1"/>
    <property type="match status" value="1"/>
</dbReference>
<dbReference type="SUPFAM" id="SSF54814">
    <property type="entry name" value="Prokaryotic type KH domain (KH-domain type II)"/>
    <property type="match status" value="2"/>
</dbReference>
<evidence type="ECO:0000256" key="1">
    <source>
        <dbReference type="ARBA" id="ARBA00022472"/>
    </source>
</evidence>
<dbReference type="SUPFAM" id="SSF69705">
    <property type="entry name" value="Transcription factor NusA, N-terminal domain"/>
    <property type="match status" value="1"/>
</dbReference>
<dbReference type="Pfam" id="PF26594">
    <property type="entry name" value="KH_NusA_2nd"/>
    <property type="match status" value="1"/>
</dbReference>
<evidence type="ECO:0000259" key="7">
    <source>
        <dbReference type="SMART" id="SM00322"/>
    </source>
</evidence>
<dbReference type="Gene3D" id="2.40.50.140">
    <property type="entry name" value="Nucleic acid-binding proteins"/>
    <property type="match status" value="1"/>
</dbReference>
<keyword evidence="4 6" id="KW-0805">Transcription regulation</keyword>
<dbReference type="Pfam" id="PF13184">
    <property type="entry name" value="KH_NusA_1st"/>
    <property type="match status" value="1"/>
</dbReference>
<dbReference type="InterPro" id="IPR013735">
    <property type="entry name" value="TF_NusA_N"/>
</dbReference>
<dbReference type="InterPro" id="IPR058582">
    <property type="entry name" value="KH_NusA_2nd"/>
</dbReference>
<keyword evidence="2 6" id="KW-0963">Cytoplasm</keyword>
<evidence type="ECO:0000313" key="9">
    <source>
        <dbReference type="Proteomes" id="UP000805085"/>
    </source>
</evidence>
<dbReference type="InterPro" id="IPR025249">
    <property type="entry name" value="TF_NusA_KH_1st"/>
</dbReference>
<comment type="subunit">
    <text evidence="6">Monomer. Binds directly to the core enzyme of the DNA-dependent RNA polymerase and to nascent RNA.</text>
</comment>
<dbReference type="InterPro" id="IPR012340">
    <property type="entry name" value="NA-bd_OB-fold"/>
</dbReference>
<protein>
    <recommendedName>
        <fullName evidence="6">Transcription termination/antitermination protein NusA</fullName>
    </recommendedName>
</protein>
<keyword evidence="3 6" id="KW-0694">RNA-binding</keyword>
<dbReference type="PANTHER" id="PTHR22648">
    <property type="entry name" value="TRANSCRIPTION TERMINATION FACTOR NUSA"/>
    <property type="match status" value="1"/>
</dbReference>
<comment type="similarity">
    <text evidence="6">Belongs to the NusA family.</text>
</comment>
<dbReference type="InterPro" id="IPR004087">
    <property type="entry name" value="KH_dom"/>
</dbReference>
<dbReference type="PROSITE" id="PS50084">
    <property type="entry name" value="KH_TYPE_1"/>
    <property type="match status" value="1"/>
</dbReference>
<organism evidence="8 9">
    <name type="scientific">Winogradskyella litoriviva</name>
    <dbReference type="NCBI Taxonomy" id="1220182"/>
    <lineage>
        <taxon>Bacteria</taxon>
        <taxon>Pseudomonadati</taxon>
        <taxon>Bacteroidota</taxon>
        <taxon>Flavobacteriia</taxon>
        <taxon>Flavobacteriales</taxon>
        <taxon>Flavobacteriaceae</taxon>
        <taxon>Winogradskyella</taxon>
    </lineage>
</organism>
<keyword evidence="1 6" id="KW-0806">Transcription termination</keyword>
<dbReference type="InterPro" id="IPR030842">
    <property type="entry name" value="TF_NusA_bacterial"/>
</dbReference>
<dbReference type="SMART" id="SM00322">
    <property type="entry name" value="KH"/>
    <property type="match status" value="2"/>
</dbReference>
<feature type="domain" description="K Homology" evidence="7">
    <location>
        <begin position="233"/>
        <end position="295"/>
    </location>
</feature>
<sequence length="410" mass="46644">MENVALIESFSEFKDDKLIDRVTLMAILEDVLRNALKKKYGDDDNFDIIINPDKGDLEIWRNRIVVADGEVEEPNQEIELSEAQKIEPDFEVGEDVAEEVKLIDLGRRSILALRQNLISKIHEHDSTNIYKHFKELEGEIYTAEVHHIRHRAIILLDDDGNEIILPKDKQIPSDFFRKGENVRGIIESVELKGSKPAIIMSRTSPMFLEKLFEQEIPEVFDGLITVKKVVRIPGEKAKVAVDSYDDRIDPVGACVGMKGSRIHGIVRELGNENIDVINYTNNVQLFVTRALSPARVTSLKLDEENMRAEVLLKPEEVSKAIGRGGHNIRLAGQLTGYEIDVFREGAEEDVELKEFSDEIEDWVISEFSKAGLDTAKSILEQDVIDLVKRTDLEEETILDVIRILKEEFED</sequence>
<accession>A0ABX2E6Z7</accession>
<keyword evidence="6" id="KW-0889">Transcription antitermination</keyword>
<gene>
    <name evidence="6 8" type="primary">nusA</name>
    <name evidence="8" type="ORF">HNV10_13645</name>
</gene>
<dbReference type="NCBIfam" id="TIGR01953">
    <property type="entry name" value="NusA"/>
    <property type="match status" value="1"/>
</dbReference>
<name>A0ABX2E6Z7_9FLAO</name>
<dbReference type="PANTHER" id="PTHR22648:SF0">
    <property type="entry name" value="TRANSCRIPTION TERMINATION_ANTITERMINATION PROTEIN NUSA"/>
    <property type="match status" value="1"/>
</dbReference>
<dbReference type="Proteomes" id="UP000805085">
    <property type="component" value="Unassembled WGS sequence"/>
</dbReference>
<evidence type="ECO:0000256" key="5">
    <source>
        <dbReference type="ARBA" id="ARBA00023163"/>
    </source>
</evidence>
<dbReference type="InterPro" id="IPR009019">
    <property type="entry name" value="KH_sf_prok-type"/>
</dbReference>
<comment type="subcellular location">
    <subcellularLocation>
        <location evidence="6">Cytoplasm</location>
    </subcellularLocation>
</comment>
<evidence type="ECO:0000256" key="2">
    <source>
        <dbReference type="ARBA" id="ARBA00022490"/>
    </source>
</evidence>
<keyword evidence="5 6" id="KW-0804">Transcription</keyword>
<evidence type="ECO:0000256" key="6">
    <source>
        <dbReference type="HAMAP-Rule" id="MF_00945"/>
    </source>
</evidence>
<dbReference type="InterPro" id="IPR015946">
    <property type="entry name" value="KH_dom-like_a/b"/>
</dbReference>
<dbReference type="SUPFAM" id="SSF50249">
    <property type="entry name" value="Nucleic acid-binding proteins"/>
    <property type="match status" value="1"/>
</dbReference>
<dbReference type="InterPro" id="IPR036555">
    <property type="entry name" value="NusA_N_sf"/>
</dbReference>
<dbReference type="Gene3D" id="3.30.300.20">
    <property type="match status" value="2"/>
</dbReference>
<dbReference type="InterPro" id="IPR010213">
    <property type="entry name" value="TF_NusA"/>
</dbReference>
<dbReference type="Gene3D" id="3.30.1480.10">
    <property type="entry name" value="NusA, N-terminal domain"/>
    <property type="match status" value="1"/>
</dbReference>
<dbReference type="Pfam" id="PF08529">
    <property type="entry name" value="NusA_N"/>
    <property type="match status" value="1"/>
</dbReference>
<evidence type="ECO:0000256" key="4">
    <source>
        <dbReference type="ARBA" id="ARBA00023015"/>
    </source>
</evidence>
<dbReference type="EMBL" id="JABRWQ010000006">
    <property type="protein sequence ID" value="NRD24298.1"/>
    <property type="molecule type" value="Genomic_DNA"/>
</dbReference>
<evidence type="ECO:0000256" key="3">
    <source>
        <dbReference type="ARBA" id="ARBA00022884"/>
    </source>
</evidence>
<comment type="caution">
    <text evidence="8">The sequence shown here is derived from an EMBL/GenBank/DDBJ whole genome shotgun (WGS) entry which is preliminary data.</text>
</comment>
<keyword evidence="9" id="KW-1185">Reference proteome</keyword>
<evidence type="ECO:0000313" key="8">
    <source>
        <dbReference type="EMBL" id="NRD24298.1"/>
    </source>
</evidence>
<comment type="function">
    <text evidence="6">Participates in both transcription termination and antitermination.</text>
</comment>
<proteinExistence type="inferred from homology"/>
<dbReference type="HAMAP" id="MF_00945_B">
    <property type="entry name" value="NusA_B"/>
    <property type="match status" value="1"/>
</dbReference>